<evidence type="ECO:0000256" key="6">
    <source>
        <dbReference type="PROSITE-ProRule" id="PRU00201"/>
    </source>
</evidence>
<dbReference type="InterPro" id="IPR036960">
    <property type="entry name" value="T-box_sf"/>
</dbReference>
<protein>
    <recommendedName>
        <fullName evidence="8">T-box domain-containing protein</fullName>
    </recommendedName>
</protein>
<dbReference type="GO" id="GO:0000981">
    <property type="term" value="F:DNA-binding transcription factor activity, RNA polymerase II-specific"/>
    <property type="evidence" value="ECO:0007669"/>
    <property type="project" value="TreeGrafter"/>
</dbReference>
<keyword evidence="2" id="KW-0805">Transcription regulation</keyword>
<dbReference type="PANTHER" id="PTHR11267">
    <property type="entry name" value="T-BOX PROTEIN-RELATED"/>
    <property type="match status" value="1"/>
</dbReference>
<dbReference type="InterPro" id="IPR046360">
    <property type="entry name" value="T-box_DNA-bd"/>
</dbReference>
<dbReference type="GO" id="GO:0001708">
    <property type="term" value="P:cell fate specification"/>
    <property type="evidence" value="ECO:0007669"/>
    <property type="project" value="TreeGrafter"/>
</dbReference>
<dbReference type="AlphaFoldDB" id="A0AAR5PQL8"/>
<evidence type="ECO:0000256" key="2">
    <source>
        <dbReference type="ARBA" id="ARBA00023015"/>
    </source>
</evidence>
<evidence type="ECO:0000259" key="8">
    <source>
        <dbReference type="PROSITE" id="PS50252"/>
    </source>
</evidence>
<sequence length="397" mass="45143">MEGYVCNGAALNCDLKVTLKGSELWQAFRRLDTEMIITKTGRKMFPIIDINVEGMKPHLTYAVYLEFRLASRCRFKYSKDGGWSPAGTGEAQNTFLAYKHPEGEIKGEQWMSKPSIKFDQIRITNTPSPPRNQICLSSMHRYQPCIVIVQTDSTLDSWGQTWRIDLPDTEFVAVTAYQNSRVTKLKIDRNPFAKGFKETGKAKCKRKRNPDQPEEYINVVDLEGSDPKRPESPKLIRYSDSPASSSGVSSLSPSTPAEQTSHPNDESLDLSQKIPCLDLSPRSSSENSSNKEPARAGNEYVPSPPKMEYNSGKACEESCCRDRFRSNFMWNSGPPLLFQPNLDYFYRNQFAYAPNPYMTGYYYPPPYNMTPFGYPVNYDRVRAFSDFSINNILAKKT</sequence>
<dbReference type="InterPro" id="IPR018186">
    <property type="entry name" value="TF_T-box_CS"/>
</dbReference>
<dbReference type="CDD" id="cd20681">
    <property type="entry name" value="T-box_Drosocross-like"/>
    <property type="match status" value="1"/>
</dbReference>
<dbReference type="EnsemblMetazoa" id="XM_019907754.1">
    <property type="protein sequence ID" value="XP_019763313.1"/>
    <property type="gene ID" value="LOC109539773"/>
</dbReference>
<dbReference type="Pfam" id="PF00907">
    <property type="entry name" value="T-box"/>
    <property type="match status" value="1"/>
</dbReference>
<evidence type="ECO:0000256" key="4">
    <source>
        <dbReference type="ARBA" id="ARBA00023163"/>
    </source>
</evidence>
<organism evidence="9 10">
    <name type="scientific">Dendroctonus ponderosae</name>
    <name type="common">Mountain pine beetle</name>
    <dbReference type="NCBI Taxonomy" id="77166"/>
    <lineage>
        <taxon>Eukaryota</taxon>
        <taxon>Metazoa</taxon>
        <taxon>Ecdysozoa</taxon>
        <taxon>Arthropoda</taxon>
        <taxon>Hexapoda</taxon>
        <taxon>Insecta</taxon>
        <taxon>Pterygota</taxon>
        <taxon>Neoptera</taxon>
        <taxon>Endopterygota</taxon>
        <taxon>Coleoptera</taxon>
        <taxon>Polyphaga</taxon>
        <taxon>Cucujiformia</taxon>
        <taxon>Curculionidae</taxon>
        <taxon>Scolytinae</taxon>
        <taxon>Dendroctonus</taxon>
    </lineage>
</organism>
<dbReference type="Proteomes" id="UP000019118">
    <property type="component" value="Unassembled WGS sequence"/>
</dbReference>
<dbReference type="GO" id="GO:0000785">
    <property type="term" value="C:chromatin"/>
    <property type="evidence" value="ECO:0007669"/>
    <property type="project" value="TreeGrafter"/>
</dbReference>
<feature type="compositionally biased region" description="Basic and acidic residues" evidence="7">
    <location>
        <begin position="225"/>
        <end position="234"/>
    </location>
</feature>
<reference evidence="10" key="1">
    <citation type="journal article" date="2013" name="Genome Biol.">
        <title>Draft genome of the mountain pine beetle, Dendroctonus ponderosae Hopkins, a major forest pest.</title>
        <authorList>
            <person name="Keeling C.I."/>
            <person name="Yuen M.M."/>
            <person name="Liao N.Y."/>
            <person name="Docking T.R."/>
            <person name="Chan S.K."/>
            <person name="Taylor G.A."/>
            <person name="Palmquist D.L."/>
            <person name="Jackman S.D."/>
            <person name="Nguyen A."/>
            <person name="Li M."/>
            <person name="Henderson H."/>
            <person name="Janes J.K."/>
            <person name="Zhao Y."/>
            <person name="Pandoh P."/>
            <person name="Moore R."/>
            <person name="Sperling F.A."/>
            <person name="Huber D.P."/>
            <person name="Birol I."/>
            <person name="Jones S.J."/>
            <person name="Bohlmann J."/>
        </authorList>
    </citation>
    <scope>NUCLEOTIDE SEQUENCE</scope>
</reference>
<feature type="compositionally biased region" description="Low complexity" evidence="7">
    <location>
        <begin position="239"/>
        <end position="256"/>
    </location>
</feature>
<evidence type="ECO:0000256" key="3">
    <source>
        <dbReference type="ARBA" id="ARBA00023125"/>
    </source>
</evidence>
<dbReference type="InterPro" id="IPR001699">
    <property type="entry name" value="TF_T-box"/>
</dbReference>
<dbReference type="GO" id="GO:0005634">
    <property type="term" value="C:nucleus"/>
    <property type="evidence" value="ECO:0007669"/>
    <property type="project" value="UniProtKB-SubCell"/>
</dbReference>
<name>A0AAR5PQL8_DENPD</name>
<comment type="subcellular location">
    <subcellularLocation>
        <location evidence="1 6">Nucleus</location>
    </subcellularLocation>
</comment>
<evidence type="ECO:0000256" key="1">
    <source>
        <dbReference type="ARBA" id="ARBA00004123"/>
    </source>
</evidence>
<dbReference type="SUPFAM" id="SSF49417">
    <property type="entry name" value="p53-like transcription factors"/>
    <property type="match status" value="1"/>
</dbReference>
<dbReference type="InterPro" id="IPR008967">
    <property type="entry name" value="p53-like_TF_DNA-bd_sf"/>
</dbReference>
<feature type="region of interest" description="Disordered" evidence="7">
    <location>
        <begin position="201"/>
        <end position="312"/>
    </location>
</feature>
<proteinExistence type="predicted"/>
<evidence type="ECO:0000256" key="5">
    <source>
        <dbReference type="ARBA" id="ARBA00023242"/>
    </source>
</evidence>
<feature type="domain" description="T-box" evidence="8">
    <location>
        <begin position="19"/>
        <end position="198"/>
    </location>
</feature>
<accession>A0AAR5PQL8</accession>
<keyword evidence="4" id="KW-0804">Transcription</keyword>
<keyword evidence="5 6" id="KW-0539">Nucleus</keyword>
<keyword evidence="10" id="KW-1185">Reference proteome</keyword>
<feature type="DNA-binding region" description="T-box" evidence="6">
    <location>
        <begin position="24"/>
        <end position="198"/>
    </location>
</feature>
<dbReference type="EnsemblMetazoa" id="XM_019907755.1">
    <property type="protein sequence ID" value="XP_019763314.1"/>
    <property type="gene ID" value="LOC109539773"/>
</dbReference>
<evidence type="ECO:0000313" key="10">
    <source>
        <dbReference type="Proteomes" id="UP000019118"/>
    </source>
</evidence>
<dbReference type="GO" id="GO:0000978">
    <property type="term" value="F:RNA polymerase II cis-regulatory region sequence-specific DNA binding"/>
    <property type="evidence" value="ECO:0007669"/>
    <property type="project" value="InterPro"/>
</dbReference>
<dbReference type="Gene3D" id="2.60.40.820">
    <property type="entry name" value="Transcription factor, T-box"/>
    <property type="match status" value="1"/>
</dbReference>
<keyword evidence="3 6" id="KW-0238">DNA-binding</keyword>
<dbReference type="PROSITE" id="PS50252">
    <property type="entry name" value="TBOX_3"/>
    <property type="match status" value="1"/>
</dbReference>
<dbReference type="PROSITE" id="PS01283">
    <property type="entry name" value="TBOX_1"/>
    <property type="match status" value="1"/>
</dbReference>
<dbReference type="SMART" id="SM00425">
    <property type="entry name" value="TBOX"/>
    <property type="match status" value="1"/>
</dbReference>
<evidence type="ECO:0000256" key="7">
    <source>
        <dbReference type="SAM" id="MobiDB-lite"/>
    </source>
</evidence>
<reference evidence="9" key="2">
    <citation type="submission" date="2024-08" db="UniProtKB">
        <authorList>
            <consortium name="EnsemblMetazoa"/>
        </authorList>
    </citation>
    <scope>IDENTIFICATION</scope>
</reference>
<evidence type="ECO:0000313" key="9">
    <source>
        <dbReference type="EnsemblMetazoa" id="XP_019763314.1"/>
    </source>
</evidence>
<dbReference type="PRINTS" id="PR00937">
    <property type="entry name" value="TBOX"/>
</dbReference>
<dbReference type="PANTHER" id="PTHR11267:SF204">
    <property type="entry name" value="SPADETAIL"/>
    <property type="match status" value="1"/>
</dbReference>
<dbReference type="GO" id="GO:0045893">
    <property type="term" value="P:positive regulation of DNA-templated transcription"/>
    <property type="evidence" value="ECO:0007669"/>
    <property type="project" value="InterPro"/>
</dbReference>
<feature type="compositionally biased region" description="Low complexity" evidence="7">
    <location>
        <begin position="280"/>
        <end position="291"/>
    </location>
</feature>